<evidence type="ECO:0000256" key="1">
    <source>
        <dbReference type="SAM" id="MobiDB-lite"/>
    </source>
</evidence>
<protein>
    <recommendedName>
        <fullName evidence="5">InaF motif containing 2</fullName>
    </recommendedName>
</protein>
<feature type="transmembrane region" description="Helical" evidence="2">
    <location>
        <begin position="28"/>
        <end position="55"/>
    </location>
</feature>
<dbReference type="Proteomes" id="UP000694557">
    <property type="component" value="Unassembled WGS sequence"/>
</dbReference>
<evidence type="ECO:0000313" key="3">
    <source>
        <dbReference type="Ensembl" id="ENSOKIP00005043281.1"/>
    </source>
</evidence>
<keyword evidence="4" id="KW-1185">Reference proteome</keyword>
<dbReference type="GeneTree" id="ENSGT00940000173579"/>
<organism evidence="3 4">
    <name type="scientific">Oncorhynchus kisutch</name>
    <name type="common">Coho salmon</name>
    <name type="synonym">Salmo kisutch</name>
    <dbReference type="NCBI Taxonomy" id="8019"/>
    <lineage>
        <taxon>Eukaryota</taxon>
        <taxon>Metazoa</taxon>
        <taxon>Chordata</taxon>
        <taxon>Craniata</taxon>
        <taxon>Vertebrata</taxon>
        <taxon>Euteleostomi</taxon>
        <taxon>Actinopterygii</taxon>
        <taxon>Neopterygii</taxon>
        <taxon>Teleostei</taxon>
        <taxon>Protacanthopterygii</taxon>
        <taxon>Salmoniformes</taxon>
        <taxon>Salmonidae</taxon>
        <taxon>Salmoninae</taxon>
        <taxon>Oncorhynchus</taxon>
    </lineage>
</organism>
<sequence>MNQRRVLACIAPGSASRACFETRTSTSFWVRLATVFAYVLSVSLGAIILAIYYNLIWKPTSASSSSSFSRPNAVTPSNDAHRPILYQETNKTL</sequence>
<accession>A0A8C7GIZ8</accession>
<evidence type="ECO:0000256" key="2">
    <source>
        <dbReference type="SAM" id="Phobius"/>
    </source>
</evidence>
<dbReference type="PANTHER" id="PTHR34929">
    <property type="entry name" value="ZGC:153157"/>
    <property type="match status" value="1"/>
</dbReference>
<reference evidence="3" key="1">
    <citation type="submission" date="2025-08" db="UniProtKB">
        <authorList>
            <consortium name="Ensembl"/>
        </authorList>
    </citation>
    <scope>IDENTIFICATION</scope>
</reference>
<dbReference type="PANTHER" id="PTHR34929:SF1">
    <property type="entry name" value="INAF MOTIF CONTAINING 2"/>
    <property type="match status" value="1"/>
</dbReference>
<reference evidence="3" key="2">
    <citation type="submission" date="2025-09" db="UniProtKB">
        <authorList>
            <consortium name="Ensembl"/>
        </authorList>
    </citation>
    <scope>IDENTIFICATION</scope>
</reference>
<evidence type="ECO:0000313" key="4">
    <source>
        <dbReference type="Proteomes" id="UP000694557"/>
    </source>
</evidence>
<keyword evidence="2" id="KW-0472">Membrane</keyword>
<dbReference type="Ensembl" id="ENSOKIT00005045610.1">
    <property type="protein sequence ID" value="ENSOKIP00005043281.1"/>
    <property type="gene ID" value="ENSOKIG00005018255.1"/>
</dbReference>
<dbReference type="InterPro" id="IPR029162">
    <property type="entry name" value="InaF-motif"/>
</dbReference>
<keyword evidence="2" id="KW-0812">Transmembrane</keyword>
<evidence type="ECO:0008006" key="5">
    <source>
        <dbReference type="Google" id="ProtNLM"/>
    </source>
</evidence>
<keyword evidence="2" id="KW-1133">Transmembrane helix</keyword>
<proteinExistence type="predicted"/>
<name>A0A8C7GIZ8_ONCKI</name>
<dbReference type="Pfam" id="PF15018">
    <property type="entry name" value="InaF-motif"/>
    <property type="match status" value="1"/>
</dbReference>
<feature type="region of interest" description="Disordered" evidence="1">
    <location>
        <begin position="61"/>
        <end position="93"/>
    </location>
</feature>
<dbReference type="AlphaFoldDB" id="A0A8C7GIZ8"/>